<feature type="transmembrane region" description="Helical" evidence="1">
    <location>
        <begin position="37"/>
        <end position="56"/>
    </location>
</feature>
<evidence type="ECO:0000256" key="1">
    <source>
        <dbReference type="SAM" id="Phobius"/>
    </source>
</evidence>
<name>A0A3Q8U0I4_9PSED</name>
<evidence type="ECO:0000313" key="2">
    <source>
        <dbReference type="EMBL" id="AZL68226.1"/>
    </source>
</evidence>
<keyword evidence="1" id="KW-0812">Transmembrane</keyword>
<proteinExistence type="predicted"/>
<evidence type="ECO:0008006" key="4">
    <source>
        <dbReference type="Google" id="ProtNLM"/>
    </source>
</evidence>
<feature type="transmembrane region" description="Helical" evidence="1">
    <location>
        <begin position="68"/>
        <end position="86"/>
    </location>
</feature>
<keyword evidence="1" id="KW-0472">Membrane</keyword>
<accession>A0A3Q8U0I4</accession>
<sequence>MEVGLLFKVILALPLFLVYVFFIWAAVHAGATSPIGFIRHAILVGGLAPLCAWLGVMFFAEDKILPKAIMAALGLTAYHYYLFAVSAHYDGFMYWGGQLVELLALFAFVRFIRKGSN</sequence>
<gene>
    <name evidence="2" type="ORF">EJA05_10995</name>
</gene>
<feature type="transmembrane region" description="Helical" evidence="1">
    <location>
        <begin position="5"/>
        <end position="25"/>
    </location>
</feature>
<keyword evidence="1" id="KW-1133">Transmembrane helix</keyword>
<reference evidence="2 3" key="1">
    <citation type="submission" date="2018-12" db="EMBL/GenBank/DDBJ databases">
        <authorList>
            <person name="Li S."/>
            <person name="Yang R."/>
            <person name="Chen G."/>
            <person name="Zou L."/>
            <person name="Zhang C."/>
            <person name="Chen Y."/>
            <person name="Liu Z."/>
            <person name="Li Y."/>
            <person name="Yan Y."/>
            <person name="Huang M."/>
            <person name="Chen T."/>
        </authorList>
    </citation>
    <scope>NUCLEOTIDE SEQUENCE [LARGE SCALE GENOMIC DNA]</scope>
    <source>
        <strain evidence="2 3">1257</strain>
    </source>
</reference>
<dbReference type="OrthoDB" id="9884146at2"/>
<dbReference type="EMBL" id="CP034338">
    <property type="protein sequence ID" value="AZL68226.1"/>
    <property type="molecule type" value="Genomic_DNA"/>
</dbReference>
<feature type="transmembrane region" description="Helical" evidence="1">
    <location>
        <begin position="92"/>
        <end position="112"/>
    </location>
</feature>
<dbReference type="AlphaFoldDB" id="A0A3Q8U0I4"/>
<protein>
    <recommendedName>
        <fullName evidence="4">DUF2069 domain-containing protein</fullName>
    </recommendedName>
</protein>
<evidence type="ECO:0000313" key="3">
    <source>
        <dbReference type="Proteomes" id="UP000268230"/>
    </source>
</evidence>
<dbReference type="Proteomes" id="UP000268230">
    <property type="component" value="Chromosome"/>
</dbReference>
<dbReference type="KEGG" id="pory:EJA05_10995"/>
<organism evidence="2 3">
    <name type="scientific">Pseudomonas entomophila</name>
    <dbReference type="NCBI Taxonomy" id="312306"/>
    <lineage>
        <taxon>Bacteria</taxon>
        <taxon>Pseudomonadati</taxon>
        <taxon>Pseudomonadota</taxon>
        <taxon>Gammaproteobacteria</taxon>
        <taxon>Pseudomonadales</taxon>
        <taxon>Pseudomonadaceae</taxon>
        <taxon>Pseudomonas</taxon>
    </lineage>
</organism>